<comment type="caution">
    <text evidence="1">The sequence shown here is derived from an EMBL/GenBank/DDBJ whole genome shotgun (WGS) entry which is preliminary data.</text>
</comment>
<evidence type="ECO:0000313" key="2">
    <source>
        <dbReference type="Proteomes" id="UP001162164"/>
    </source>
</evidence>
<organism evidence="1 2">
    <name type="scientific">Molorchus minor</name>
    <dbReference type="NCBI Taxonomy" id="1323400"/>
    <lineage>
        <taxon>Eukaryota</taxon>
        <taxon>Metazoa</taxon>
        <taxon>Ecdysozoa</taxon>
        <taxon>Arthropoda</taxon>
        <taxon>Hexapoda</taxon>
        <taxon>Insecta</taxon>
        <taxon>Pterygota</taxon>
        <taxon>Neoptera</taxon>
        <taxon>Endopterygota</taxon>
        <taxon>Coleoptera</taxon>
        <taxon>Polyphaga</taxon>
        <taxon>Cucujiformia</taxon>
        <taxon>Chrysomeloidea</taxon>
        <taxon>Cerambycidae</taxon>
        <taxon>Lamiinae</taxon>
        <taxon>Monochamini</taxon>
        <taxon>Molorchus</taxon>
    </lineage>
</organism>
<sequence>MTRTSAPRTDSSIIAVPTASIIISTAIDELRKAFVYFGYNSTDCMPLAHISTCIAYNFFGINIGVCVGMKSWI</sequence>
<accession>A0ABQ9JDD7</accession>
<gene>
    <name evidence="1" type="ORF">NQ317_008087</name>
</gene>
<protein>
    <submittedName>
        <fullName evidence="1">Uncharacterized protein</fullName>
    </submittedName>
</protein>
<evidence type="ECO:0000313" key="1">
    <source>
        <dbReference type="EMBL" id="KAJ8976206.1"/>
    </source>
</evidence>
<proteinExistence type="predicted"/>
<name>A0ABQ9JDD7_9CUCU</name>
<dbReference type="Proteomes" id="UP001162164">
    <property type="component" value="Unassembled WGS sequence"/>
</dbReference>
<reference evidence="1" key="1">
    <citation type="journal article" date="2023" name="Insect Mol. Biol.">
        <title>Genome sequencing provides insights into the evolution of gene families encoding plant cell wall-degrading enzymes in longhorned beetles.</title>
        <authorList>
            <person name="Shin N.R."/>
            <person name="Okamura Y."/>
            <person name="Kirsch R."/>
            <person name="Pauchet Y."/>
        </authorList>
    </citation>
    <scope>NUCLEOTIDE SEQUENCE</scope>
    <source>
        <strain evidence="1">MMC_N1</strain>
    </source>
</reference>
<keyword evidence="2" id="KW-1185">Reference proteome</keyword>
<dbReference type="EMBL" id="JAPWTJ010000710">
    <property type="protein sequence ID" value="KAJ8976206.1"/>
    <property type="molecule type" value="Genomic_DNA"/>
</dbReference>